<proteinExistence type="predicted"/>
<sequence>MTEIRVHTEIQVHKDAQLLAHIEDLRSVYVDAFCAPPWNENDERAADFVGRLRVDVDRPGFTAATAVRDGELLGFATAWTTLAPFPDDRCHAQAAAGLGPDHTSDWLVGARELDELAVRRAARGTGLAARLLETVTADAPGGRCWLVTSLRSDRAMSFYRHQGWTQATHPSPAGRGVVVFLGPRHPARALAPQPL</sequence>
<gene>
    <name evidence="2" type="ORF">HDA42_006766</name>
</gene>
<name>A0A7W3NVS8_STRMR</name>
<evidence type="ECO:0000259" key="1">
    <source>
        <dbReference type="PROSITE" id="PS51186"/>
    </source>
</evidence>
<dbReference type="PROSITE" id="PS51186">
    <property type="entry name" value="GNAT"/>
    <property type="match status" value="1"/>
</dbReference>
<dbReference type="Pfam" id="PF00583">
    <property type="entry name" value="Acetyltransf_1"/>
    <property type="match status" value="1"/>
</dbReference>
<dbReference type="InterPro" id="IPR000182">
    <property type="entry name" value="GNAT_dom"/>
</dbReference>
<dbReference type="Proteomes" id="UP000577386">
    <property type="component" value="Unassembled WGS sequence"/>
</dbReference>
<protein>
    <submittedName>
        <fullName evidence="2">GNAT superfamily N-acetyltransferase</fullName>
    </submittedName>
</protein>
<evidence type="ECO:0000313" key="3">
    <source>
        <dbReference type="Proteomes" id="UP000577386"/>
    </source>
</evidence>
<organism evidence="2 3">
    <name type="scientific">Streptomyces murinus</name>
    <dbReference type="NCBI Taxonomy" id="33900"/>
    <lineage>
        <taxon>Bacteria</taxon>
        <taxon>Bacillati</taxon>
        <taxon>Actinomycetota</taxon>
        <taxon>Actinomycetes</taxon>
        <taxon>Kitasatosporales</taxon>
        <taxon>Streptomycetaceae</taxon>
        <taxon>Streptomyces</taxon>
    </lineage>
</organism>
<dbReference type="Gene3D" id="3.40.630.30">
    <property type="match status" value="1"/>
</dbReference>
<comment type="caution">
    <text evidence="2">The sequence shown here is derived from an EMBL/GenBank/DDBJ whole genome shotgun (WGS) entry which is preliminary data.</text>
</comment>
<dbReference type="AlphaFoldDB" id="A0A7W3NVS8"/>
<keyword evidence="3" id="KW-1185">Reference proteome</keyword>
<keyword evidence="2" id="KW-0808">Transferase</keyword>
<reference evidence="2 3" key="1">
    <citation type="submission" date="2020-08" db="EMBL/GenBank/DDBJ databases">
        <title>Sequencing the genomes of 1000 actinobacteria strains.</title>
        <authorList>
            <person name="Klenk H.-P."/>
        </authorList>
    </citation>
    <scope>NUCLEOTIDE SEQUENCE [LARGE SCALE GENOMIC DNA]</scope>
    <source>
        <strain evidence="2 3">DSM 41827</strain>
    </source>
</reference>
<evidence type="ECO:0000313" key="2">
    <source>
        <dbReference type="EMBL" id="MBA9057588.1"/>
    </source>
</evidence>
<feature type="domain" description="N-acetyltransferase" evidence="1">
    <location>
        <begin position="2"/>
        <end position="186"/>
    </location>
</feature>
<dbReference type="SUPFAM" id="SSF55729">
    <property type="entry name" value="Acyl-CoA N-acyltransferases (Nat)"/>
    <property type="match status" value="1"/>
</dbReference>
<dbReference type="GeneID" id="93978040"/>
<accession>A0A7W3NVS8</accession>
<dbReference type="GO" id="GO:0016747">
    <property type="term" value="F:acyltransferase activity, transferring groups other than amino-acyl groups"/>
    <property type="evidence" value="ECO:0007669"/>
    <property type="project" value="InterPro"/>
</dbReference>
<dbReference type="InterPro" id="IPR016181">
    <property type="entry name" value="Acyl_CoA_acyltransferase"/>
</dbReference>
<dbReference type="RefSeq" id="WP_182777677.1">
    <property type="nucleotide sequence ID" value="NZ_BAAAHW010000009.1"/>
</dbReference>
<dbReference type="EMBL" id="JACJIJ010000002">
    <property type="protein sequence ID" value="MBA9057588.1"/>
    <property type="molecule type" value="Genomic_DNA"/>
</dbReference>